<dbReference type="OrthoDB" id="9804559at2"/>
<dbReference type="Pfam" id="PF00460">
    <property type="entry name" value="Flg_bb_rod"/>
    <property type="match status" value="1"/>
</dbReference>
<dbReference type="InterPro" id="IPR010930">
    <property type="entry name" value="Flg_bb/hook_C_dom"/>
</dbReference>
<evidence type="ECO:0000313" key="9">
    <source>
        <dbReference type="Proteomes" id="UP000190027"/>
    </source>
</evidence>
<proteinExistence type="inferred from homology"/>
<dbReference type="InterPro" id="IPR012836">
    <property type="entry name" value="FlgF"/>
</dbReference>
<name>A0A1T4XBH4_9BACT</name>
<keyword evidence="8" id="KW-0966">Cell projection</keyword>
<dbReference type="Pfam" id="PF22692">
    <property type="entry name" value="LlgE_F_G_D1"/>
    <property type="match status" value="1"/>
</dbReference>
<dbReference type="AlphaFoldDB" id="A0A1T4XBH4"/>
<keyword evidence="3 4" id="KW-0975">Bacterial flagellum</keyword>
<keyword evidence="9" id="KW-1185">Reference proteome</keyword>
<evidence type="ECO:0000256" key="1">
    <source>
        <dbReference type="ARBA" id="ARBA00004117"/>
    </source>
</evidence>
<evidence type="ECO:0000259" key="6">
    <source>
        <dbReference type="Pfam" id="PF06429"/>
    </source>
</evidence>
<dbReference type="NCBIfam" id="TIGR03506">
    <property type="entry name" value="FlgEFG_subfam"/>
    <property type="match status" value="1"/>
</dbReference>
<dbReference type="InterPro" id="IPR037925">
    <property type="entry name" value="FlgE/F/G-like"/>
</dbReference>
<dbReference type="PANTHER" id="PTHR30435">
    <property type="entry name" value="FLAGELLAR PROTEIN"/>
    <property type="match status" value="1"/>
</dbReference>
<evidence type="ECO:0000259" key="7">
    <source>
        <dbReference type="Pfam" id="PF22692"/>
    </source>
</evidence>
<comment type="similarity">
    <text evidence="2 4">Belongs to the flagella basal body rod proteins family.</text>
</comment>
<dbReference type="RefSeq" id="WP_078717518.1">
    <property type="nucleotide sequence ID" value="NZ_FUYC01000009.1"/>
</dbReference>
<evidence type="ECO:0000313" key="8">
    <source>
        <dbReference type="EMBL" id="SKA86525.1"/>
    </source>
</evidence>
<keyword evidence="8" id="KW-0282">Flagellum</keyword>
<dbReference type="InterPro" id="IPR001444">
    <property type="entry name" value="Flag_bb_rod_N"/>
</dbReference>
<feature type="domain" description="Flagellar basal body rod protein N-terminal" evidence="5">
    <location>
        <begin position="7"/>
        <end position="35"/>
    </location>
</feature>
<dbReference type="STRING" id="1121449.SAMN02745704_01958"/>
<organism evidence="8 9">
    <name type="scientific">Paucidesulfovibrio gracilis DSM 16080</name>
    <dbReference type="NCBI Taxonomy" id="1121449"/>
    <lineage>
        <taxon>Bacteria</taxon>
        <taxon>Pseudomonadati</taxon>
        <taxon>Thermodesulfobacteriota</taxon>
        <taxon>Desulfovibrionia</taxon>
        <taxon>Desulfovibrionales</taxon>
        <taxon>Desulfovibrionaceae</taxon>
        <taxon>Paucidesulfovibrio</taxon>
    </lineage>
</organism>
<dbReference type="Pfam" id="PF06429">
    <property type="entry name" value="Flg_bbr_C"/>
    <property type="match status" value="1"/>
</dbReference>
<dbReference type="InterPro" id="IPR053967">
    <property type="entry name" value="LlgE_F_G-like_D1"/>
</dbReference>
<evidence type="ECO:0000256" key="4">
    <source>
        <dbReference type="RuleBase" id="RU362116"/>
    </source>
</evidence>
<dbReference type="PANTHER" id="PTHR30435:SF19">
    <property type="entry name" value="FLAGELLAR BASAL-BODY ROD PROTEIN FLGG"/>
    <property type="match status" value="1"/>
</dbReference>
<dbReference type="EMBL" id="FUYC01000009">
    <property type="protein sequence ID" value="SKA86525.1"/>
    <property type="molecule type" value="Genomic_DNA"/>
</dbReference>
<dbReference type="SUPFAM" id="SSF117143">
    <property type="entry name" value="Flagellar hook protein flgE"/>
    <property type="match status" value="1"/>
</dbReference>
<dbReference type="Proteomes" id="UP000190027">
    <property type="component" value="Unassembled WGS sequence"/>
</dbReference>
<keyword evidence="8" id="KW-0969">Cilium</keyword>
<evidence type="ECO:0000256" key="2">
    <source>
        <dbReference type="ARBA" id="ARBA00009677"/>
    </source>
</evidence>
<dbReference type="GO" id="GO:0071978">
    <property type="term" value="P:bacterial-type flagellum-dependent swarming motility"/>
    <property type="evidence" value="ECO:0007669"/>
    <property type="project" value="TreeGrafter"/>
</dbReference>
<dbReference type="InterPro" id="IPR020013">
    <property type="entry name" value="Flagellar_FlgE/F/G"/>
</dbReference>
<protein>
    <submittedName>
        <fullName evidence="8">Flagellar basal-body rod protein FlgG</fullName>
    </submittedName>
</protein>
<comment type="subcellular location">
    <subcellularLocation>
        <location evidence="1 4">Bacterial flagellum basal body</location>
    </subcellularLocation>
</comment>
<dbReference type="NCBIfam" id="TIGR02490">
    <property type="entry name" value="flgF"/>
    <property type="match status" value="1"/>
</dbReference>
<feature type="domain" description="Flagellar hook protein FlgE/F/G-like D1" evidence="7">
    <location>
        <begin position="99"/>
        <end position="164"/>
    </location>
</feature>
<sequence>MRDSMMNAMFGAMSNEIRMNQIANNLANVNTTAYKKDKVAFHDTFLRFAHDYMVDARPSLRDKDMWPKADLFAKPRLSDQKTDFTQGALQTTGNPLDLALVGDGFFRVRTPDGDYLTRNGSFRLNSEGTLITEQGFEVLGTGGPLSIPPEARNVTVDGSGQVRADDQVVGVLELVDVDDKRQLQKIGNNLYQIDPNGTAAEIPPEDLSVEQGFLERANVEVVTEMVDMIETQRAHQMYTKMMQGTSQIDQKLITRVGRTSA</sequence>
<feature type="domain" description="Flagellar basal-body/hook protein C-terminal" evidence="6">
    <location>
        <begin position="211"/>
        <end position="254"/>
    </location>
</feature>
<reference evidence="8 9" key="1">
    <citation type="submission" date="2017-02" db="EMBL/GenBank/DDBJ databases">
        <authorList>
            <person name="Peterson S.W."/>
        </authorList>
    </citation>
    <scope>NUCLEOTIDE SEQUENCE [LARGE SCALE GENOMIC DNA]</scope>
    <source>
        <strain evidence="8 9">DSM 16080</strain>
    </source>
</reference>
<gene>
    <name evidence="8" type="ORF">SAMN02745704_01958</name>
</gene>
<evidence type="ECO:0000256" key="3">
    <source>
        <dbReference type="ARBA" id="ARBA00023143"/>
    </source>
</evidence>
<evidence type="ECO:0000259" key="5">
    <source>
        <dbReference type="Pfam" id="PF00460"/>
    </source>
</evidence>
<accession>A0A1T4XBH4</accession>
<dbReference type="GO" id="GO:0030694">
    <property type="term" value="C:bacterial-type flagellum basal body, rod"/>
    <property type="evidence" value="ECO:0007669"/>
    <property type="project" value="InterPro"/>
</dbReference>